<dbReference type="AlphaFoldDB" id="H8KTY2"/>
<dbReference type="InterPro" id="IPR050770">
    <property type="entry name" value="Intradiol_RC_Dioxygenase"/>
</dbReference>
<dbReference type="GO" id="GO:0008199">
    <property type="term" value="F:ferric iron binding"/>
    <property type="evidence" value="ECO:0007669"/>
    <property type="project" value="InterPro"/>
</dbReference>
<sequence length="218" mass="24428">MHSKKLICLLGISILLGSCGEPSKSKAQTSSKSEPDSLLGGPCEGCEAIYEYGSRNLLAVDTLPDFSANSPKLKVTGTVFKNDGKTPAGGVILYIYHTNRKGIYPKKGGETDWSRRHGYIRGWVKTNNNGKYTFYTFRPAHYPNSSIPEHIHIIVKEPERKEYYLDDFLFDDDPLLTKEKRQRLQNRGGSGVGLPKSQDGILTFNRNIILGMNIPNYR</sequence>
<dbReference type="KEGG" id="scn:Solca_1766"/>
<dbReference type="PROSITE" id="PS51257">
    <property type="entry name" value="PROKAR_LIPOPROTEIN"/>
    <property type="match status" value="1"/>
</dbReference>
<keyword evidence="1" id="KW-0560">Oxidoreductase</keyword>
<dbReference type="SUPFAM" id="SSF49482">
    <property type="entry name" value="Aromatic compound dioxygenase"/>
    <property type="match status" value="1"/>
</dbReference>
<dbReference type="RefSeq" id="WP_014680059.1">
    <property type="nucleotide sequence ID" value="NC_017770.1"/>
</dbReference>
<dbReference type="EMBL" id="CP003349">
    <property type="protein sequence ID" value="AFD06832.1"/>
    <property type="molecule type" value="Genomic_DNA"/>
</dbReference>
<reference evidence="1" key="1">
    <citation type="submission" date="2012-02" db="EMBL/GenBank/DDBJ databases">
        <title>The complete genome of Solitalea canadensis DSM 3403.</title>
        <authorList>
            <consortium name="US DOE Joint Genome Institute (JGI-PGF)"/>
            <person name="Lucas S."/>
            <person name="Copeland A."/>
            <person name="Lapidus A."/>
            <person name="Glavina del Rio T."/>
            <person name="Dalin E."/>
            <person name="Tice H."/>
            <person name="Bruce D."/>
            <person name="Goodwin L."/>
            <person name="Pitluck S."/>
            <person name="Peters L."/>
            <person name="Ovchinnikova G."/>
            <person name="Lu M."/>
            <person name="Kyrpides N."/>
            <person name="Mavromatis K."/>
            <person name="Ivanova N."/>
            <person name="Brettin T."/>
            <person name="Detter J.C."/>
            <person name="Han C."/>
            <person name="Larimer F."/>
            <person name="Land M."/>
            <person name="Hauser L."/>
            <person name="Markowitz V."/>
            <person name="Cheng J.-F."/>
            <person name="Hugenholtz P."/>
            <person name="Woyke T."/>
            <person name="Wu D."/>
            <person name="Spring S."/>
            <person name="Schroeder M."/>
            <person name="Kopitz M."/>
            <person name="Brambilla E."/>
            <person name="Klenk H.-P."/>
            <person name="Eisen J.A."/>
        </authorList>
    </citation>
    <scope>NUCLEOTIDE SEQUENCE</scope>
    <source>
        <strain evidence="1">DSM 3403</strain>
    </source>
</reference>
<gene>
    <name evidence="1" type="ordered locus">Solca_1766</name>
</gene>
<dbReference type="HOGENOM" id="CLU_102946_0_0_10"/>
<accession>H8KTY2</accession>
<keyword evidence="1" id="KW-0223">Dioxygenase</keyword>
<protein>
    <submittedName>
        <fullName evidence="1">Protocatechuate 3,4-dioxygenase beta subunit</fullName>
    </submittedName>
</protein>
<dbReference type="Gene3D" id="2.60.130.10">
    <property type="entry name" value="Aromatic compound dioxygenase"/>
    <property type="match status" value="1"/>
</dbReference>
<dbReference type="PANTHER" id="PTHR33711:SF10">
    <property type="entry name" value="INTRADIOL RING-CLEAVAGE DIOXYGENASES DOMAIN-CONTAINING PROTEIN"/>
    <property type="match status" value="1"/>
</dbReference>
<dbReference type="Proteomes" id="UP000007590">
    <property type="component" value="Chromosome"/>
</dbReference>
<dbReference type="STRING" id="929556.Solca_1766"/>
<keyword evidence="2" id="KW-1185">Reference proteome</keyword>
<proteinExistence type="predicted"/>
<name>H8KTY2_SOLCM</name>
<dbReference type="eggNOG" id="COG3485">
    <property type="taxonomic scope" value="Bacteria"/>
</dbReference>
<dbReference type="InterPro" id="IPR015889">
    <property type="entry name" value="Intradiol_dOase_core"/>
</dbReference>
<evidence type="ECO:0000313" key="1">
    <source>
        <dbReference type="EMBL" id="AFD06832.1"/>
    </source>
</evidence>
<evidence type="ECO:0000313" key="2">
    <source>
        <dbReference type="Proteomes" id="UP000007590"/>
    </source>
</evidence>
<dbReference type="GO" id="GO:0016702">
    <property type="term" value="F:oxidoreductase activity, acting on single donors with incorporation of molecular oxygen, incorporation of two atoms of oxygen"/>
    <property type="evidence" value="ECO:0007669"/>
    <property type="project" value="InterPro"/>
</dbReference>
<dbReference type="PANTHER" id="PTHR33711">
    <property type="entry name" value="DIOXYGENASE, PUTATIVE (AFU_ORTHOLOGUE AFUA_2G02910)-RELATED"/>
    <property type="match status" value="1"/>
</dbReference>
<organism evidence="1 2">
    <name type="scientific">Solitalea canadensis (strain ATCC 29591 / DSM 3403 / JCM 21819 / LMG 8368 / NBRC 15130 / NCIMB 12057 / USAM 9D)</name>
    <name type="common">Flexibacter canadensis</name>
    <dbReference type="NCBI Taxonomy" id="929556"/>
    <lineage>
        <taxon>Bacteria</taxon>
        <taxon>Pseudomonadati</taxon>
        <taxon>Bacteroidota</taxon>
        <taxon>Sphingobacteriia</taxon>
        <taxon>Sphingobacteriales</taxon>
        <taxon>Sphingobacteriaceae</taxon>
        <taxon>Solitalea</taxon>
    </lineage>
</organism>
<dbReference type="OrthoDB" id="933561at2"/>